<dbReference type="Pfam" id="PF13649">
    <property type="entry name" value="Methyltransf_25"/>
    <property type="match status" value="1"/>
</dbReference>
<protein>
    <recommendedName>
        <fullName evidence="1">Methyltransferase domain-containing protein</fullName>
    </recommendedName>
</protein>
<dbReference type="EMBL" id="JELY01001577">
    <property type="protein sequence ID" value="KYF55303.1"/>
    <property type="molecule type" value="Genomic_DNA"/>
</dbReference>
<gene>
    <name evidence="2" type="ORF">BE08_13465</name>
</gene>
<dbReference type="InterPro" id="IPR029063">
    <property type="entry name" value="SAM-dependent_MTases_sf"/>
</dbReference>
<sequence>MAMPDRAASPAINDEARWNAIAADYERWAEPLTSHFARAALSLAGGIAPGERVLDVAAGTGALALAAAQAGARVLATDFSPGMVARLRDRLRPFAGTEARVMDGQALEVEDATFDASFSAFGVMLFPDWRRGMAELVRATRPGGRVVLMTWVNPEGAGPAPLFMQAYRRAFPEAAIPPPPPGMSVLCSPERLNAEMVRAGCGEVVVRAVEGAWVGPSVDDVMGSLDLILRMMPLHAALDADARARLSGPLRAAVEACAVQGGAVRVPAIANVAIGRKLG</sequence>
<reference evidence="2 3" key="1">
    <citation type="submission" date="2014-02" db="EMBL/GenBank/DDBJ databases">
        <title>The small core and large imbalanced accessory genome model reveals a collaborative survival strategy of Sorangium cellulosum strains in nature.</title>
        <authorList>
            <person name="Han K."/>
            <person name="Peng R."/>
            <person name="Blom J."/>
            <person name="Li Y.-Z."/>
        </authorList>
    </citation>
    <scope>NUCLEOTIDE SEQUENCE [LARGE SCALE GENOMIC DNA]</scope>
    <source>
        <strain evidence="2 3">So0157-25</strain>
    </source>
</reference>
<dbReference type="AlphaFoldDB" id="A0A150PHY0"/>
<name>A0A150PHY0_SORCE</name>
<dbReference type="PANTHER" id="PTHR43591:SF24">
    <property type="entry name" value="2-METHOXY-6-POLYPRENYL-1,4-BENZOQUINOL METHYLASE, MITOCHONDRIAL"/>
    <property type="match status" value="1"/>
</dbReference>
<feature type="domain" description="Methyltransferase" evidence="1">
    <location>
        <begin position="53"/>
        <end position="144"/>
    </location>
</feature>
<comment type="caution">
    <text evidence="2">The sequence shown here is derived from an EMBL/GenBank/DDBJ whole genome shotgun (WGS) entry which is preliminary data.</text>
</comment>
<dbReference type="SUPFAM" id="SSF53335">
    <property type="entry name" value="S-adenosyl-L-methionine-dependent methyltransferases"/>
    <property type="match status" value="1"/>
</dbReference>
<dbReference type="PANTHER" id="PTHR43591">
    <property type="entry name" value="METHYLTRANSFERASE"/>
    <property type="match status" value="1"/>
</dbReference>
<dbReference type="Proteomes" id="UP000075420">
    <property type="component" value="Unassembled WGS sequence"/>
</dbReference>
<evidence type="ECO:0000313" key="3">
    <source>
        <dbReference type="Proteomes" id="UP000075420"/>
    </source>
</evidence>
<dbReference type="GO" id="GO:0008168">
    <property type="term" value="F:methyltransferase activity"/>
    <property type="evidence" value="ECO:0007669"/>
    <property type="project" value="TreeGrafter"/>
</dbReference>
<dbReference type="InterPro" id="IPR041698">
    <property type="entry name" value="Methyltransf_25"/>
</dbReference>
<dbReference type="Gene3D" id="3.40.50.150">
    <property type="entry name" value="Vaccinia Virus protein VP39"/>
    <property type="match status" value="1"/>
</dbReference>
<evidence type="ECO:0000259" key="1">
    <source>
        <dbReference type="Pfam" id="PF13649"/>
    </source>
</evidence>
<proteinExistence type="predicted"/>
<evidence type="ECO:0000313" key="2">
    <source>
        <dbReference type="EMBL" id="KYF55303.1"/>
    </source>
</evidence>
<accession>A0A150PHY0</accession>
<organism evidence="2 3">
    <name type="scientific">Sorangium cellulosum</name>
    <name type="common">Polyangium cellulosum</name>
    <dbReference type="NCBI Taxonomy" id="56"/>
    <lineage>
        <taxon>Bacteria</taxon>
        <taxon>Pseudomonadati</taxon>
        <taxon>Myxococcota</taxon>
        <taxon>Polyangia</taxon>
        <taxon>Polyangiales</taxon>
        <taxon>Polyangiaceae</taxon>
        <taxon>Sorangium</taxon>
    </lineage>
</organism>